<proteinExistence type="predicted"/>
<name>A0A7C8Z4E4_OPUST</name>
<organism evidence="2">
    <name type="scientific">Opuntia streptacantha</name>
    <name type="common">Prickly pear cactus</name>
    <name type="synonym">Opuntia cardona</name>
    <dbReference type="NCBI Taxonomy" id="393608"/>
    <lineage>
        <taxon>Eukaryota</taxon>
        <taxon>Viridiplantae</taxon>
        <taxon>Streptophyta</taxon>
        <taxon>Embryophyta</taxon>
        <taxon>Tracheophyta</taxon>
        <taxon>Spermatophyta</taxon>
        <taxon>Magnoliopsida</taxon>
        <taxon>eudicotyledons</taxon>
        <taxon>Gunneridae</taxon>
        <taxon>Pentapetalae</taxon>
        <taxon>Caryophyllales</taxon>
        <taxon>Cactineae</taxon>
        <taxon>Cactaceae</taxon>
        <taxon>Opuntioideae</taxon>
        <taxon>Opuntia</taxon>
    </lineage>
</organism>
<evidence type="ECO:0000256" key="1">
    <source>
        <dbReference type="SAM" id="Phobius"/>
    </source>
</evidence>
<keyword evidence="1" id="KW-0472">Membrane</keyword>
<protein>
    <submittedName>
        <fullName evidence="2">Uncharacterized protein</fullName>
    </submittedName>
</protein>
<keyword evidence="1" id="KW-1133">Transmembrane helix</keyword>
<accession>A0A7C8Z4E4</accession>
<dbReference type="AlphaFoldDB" id="A0A7C8Z4E4"/>
<keyword evidence="1" id="KW-0812">Transmembrane</keyword>
<reference evidence="2" key="2">
    <citation type="submission" date="2020-07" db="EMBL/GenBank/DDBJ databases">
        <authorList>
            <person name="Vera ALvarez R."/>
            <person name="Arias-Moreno D.M."/>
            <person name="Jimenez-Jacinto V."/>
            <person name="Jimenez-Bremont J.F."/>
            <person name="Swaminathan K."/>
            <person name="Moose S.P."/>
            <person name="Guerrero-Gonzalez M.L."/>
            <person name="Marino-Ramirez L."/>
            <person name="Landsman D."/>
            <person name="Rodriguez-Kessler M."/>
            <person name="Delgado-Sanchez P."/>
        </authorList>
    </citation>
    <scope>NUCLEOTIDE SEQUENCE</scope>
    <source>
        <tissue evidence="2">Cladode</tissue>
    </source>
</reference>
<dbReference type="EMBL" id="GISG01086535">
    <property type="protein sequence ID" value="MBA4633351.1"/>
    <property type="molecule type" value="Transcribed_RNA"/>
</dbReference>
<sequence>MVKGQYPLVDEDANSETSYSVLRTLANDTFRPVWHFDAGIRISHCLHDQLSESTFEAYGSVFGMLVESDMMELHPTWWSICSMIKVLGHATPSSYDGQSKLDVCNGSSNASASSVVSVLFFIGCSGVMYCSFNVMFSFYFQTALPVMFVVDKVQCITS</sequence>
<reference evidence="2" key="1">
    <citation type="journal article" date="2013" name="J. Plant Res.">
        <title>Effect of fungi and light on seed germination of three Opuntia species from semiarid lands of central Mexico.</title>
        <authorList>
            <person name="Delgado-Sanchez P."/>
            <person name="Jimenez-Bremont J.F."/>
            <person name="Guerrero-Gonzalez Mde L."/>
            <person name="Flores J."/>
        </authorList>
    </citation>
    <scope>NUCLEOTIDE SEQUENCE</scope>
    <source>
        <tissue evidence="2">Cladode</tissue>
    </source>
</reference>
<feature type="transmembrane region" description="Helical" evidence="1">
    <location>
        <begin position="118"/>
        <end position="140"/>
    </location>
</feature>
<evidence type="ECO:0000313" key="2">
    <source>
        <dbReference type="EMBL" id="MBA4633351.1"/>
    </source>
</evidence>